<proteinExistence type="predicted"/>
<feature type="transmembrane region" description="Helical" evidence="1">
    <location>
        <begin position="141"/>
        <end position="159"/>
    </location>
</feature>
<organism evidence="2 3">
    <name type="scientific">Paenibacillus psychroresistens</name>
    <dbReference type="NCBI Taxonomy" id="1778678"/>
    <lineage>
        <taxon>Bacteria</taxon>
        <taxon>Bacillati</taxon>
        <taxon>Bacillota</taxon>
        <taxon>Bacilli</taxon>
        <taxon>Bacillales</taxon>
        <taxon>Paenibacillaceae</taxon>
        <taxon>Paenibacillus</taxon>
    </lineage>
</organism>
<keyword evidence="3" id="KW-1185">Reference proteome</keyword>
<gene>
    <name evidence="2" type="ORF">EHS13_33285</name>
</gene>
<feature type="transmembrane region" description="Helical" evidence="1">
    <location>
        <begin position="114"/>
        <end position="135"/>
    </location>
</feature>
<keyword evidence="1" id="KW-1133">Transmembrane helix</keyword>
<dbReference type="KEGG" id="ppsc:EHS13_33285"/>
<feature type="transmembrane region" description="Helical" evidence="1">
    <location>
        <begin position="60"/>
        <end position="82"/>
    </location>
</feature>
<feature type="transmembrane region" description="Helical" evidence="1">
    <location>
        <begin position="88"/>
        <end position="107"/>
    </location>
</feature>
<keyword evidence="1" id="KW-0812">Transmembrane</keyword>
<accession>A0A6B8RSH3</accession>
<evidence type="ECO:0000313" key="3">
    <source>
        <dbReference type="Proteomes" id="UP000426246"/>
    </source>
</evidence>
<reference evidence="3" key="1">
    <citation type="submission" date="2018-11" db="EMBL/GenBank/DDBJ databases">
        <title>Complete genome sequence of Paenibacillus sp. ML311-T8.</title>
        <authorList>
            <person name="Nam Y.-D."/>
            <person name="Kang J."/>
            <person name="Chung W.-H."/>
            <person name="Park Y.S."/>
        </authorList>
    </citation>
    <scope>NUCLEOTIDE SEQUENCE [LARGE SCALE GENOMIC DNA]</scope>
    <source>
        <strain evidence="3">ML311-T8</strain>
    </source>
</reference>
<dbReference type="EMBL" id="CP034235">
    <property type="protein sequence ID" value="QGQ99391.1"/>
    <property type="molecule type" value="Genomic_DNA"/>
</dbReference>
<dbReference type="Proteomes" id="UP000426246">
    <property type="component" value="Chromosome"/>
</dbReference>
<evidence type="ECO:0008006" key="4">
    <source>
        <dbReference type="Google" id="ProtNLM"/>
    </source>
</evidence>
<name>A0A6B8RSH3_9BACL</name>
<keyword evidence="1" id="KW-0472">Membrane</keyword>
<dbReference type="OrthoDB" id="49365at2"/>
<feature type="transmembrane region" description="Helical" evidence="1">
    <location>
        <begin position="33"/>
        <end position="53"/>
    </location>
</feature>
<sequence>MSSRAIGGIILILLGLALFSTRGVIIDTGYVFSTFWPSMFVIPLSVFFHWMYFGLTSRKGVGLLIPGGILFVVGIVCQISMLFDVWEYTWPGFIMAVAVGLFEFYWFSGRNKWLLIPINILAVVSILFFSIFTAGALFNGIGRPFVAVALIALGVVLFFNKKNSHFE</sequence>
<protein>
    <recommendedName>
        <fullName evidence="4">DUF5668 domain-containing protein</fullName>
    </recommendedName>
</protein>
<dbReference type="AlphaFoldDB" id="A0A6B8RSH3"/>
<dbReference type="RefSeq" id="WP_155704555.1">
    <property type="nucleotide sequence ID" value="NZ_CP034235.1"/>
</dbReference>
<evidence type="ECO:0000313" key="2">
    <source>
        <dbReference type="EMBL" id="QGQ99391.1"/>
    </source>
</evidence>
<evidence type="ECO:0000256" key="1">
    <source>
        <dbReference type="SAM" id="Phobius"/>
    </source>
</evidence>